<dbReference type="InterPro" id="IPR036052">
    <property type="entry name" value="TrpB-like_PALP_sf"/>
</dbReference>
<dbReference type="PANTHER" id="PTHR42690:SF1">
    <property type="entry name" value="THREONINE SYNTHASE-LIKE 2"/>
    <property type="match status" value="1"/>
</dbReference>
<dbReference type="InterPro" id="IPR029144">
    <property type="entry name" value="Thr_synth_N"/>
</dbReference>
<dbReference type="Gene3D" id="3.40.50.1100">
    <property type="match status" value="2"/>
</dbReference>
<dbReference type="RefSeq" id="WP_078933983.1">
    <property type="nucleotide sequence ID" value="NZ_FUWG01000017.1"/>
</dbReference>
<evidence type="ECO:0000256" key="2">
    <source>
        <dbReference type="ARBA" id="ARBA00022898"/>
    </source>
</evidence>
<dbReference type="InterPro" id="IPR037158">
    <property type="entry name" value="Thr_synth_N_sf"/>
</dbReference>
<dbReference type="Pfam" id="PF00291">
    <property type="entry name" value="PALP"/>
    <property type="match status" value="1"/>
</dbReference>
<evidence type="ECO:0000256" key="1">
    <source>
        <dbReference type="ARBA" id="ARBA00001933"/>
    </source>
</evidence>
<evidence type="ECO:0000259" key="3">
    <source>
        <dbReference type="Pfam" id="PF00291"/>
    </source>
</evidence>
<dbReference type="Gene3D" id="3.90.1380.10">
    <property type="entry name" value="Threonine synthase, N-terminal domain"/>
    <property type="match status" value="1"/>
</dbReference>
<evidence type="ECO:0000313" key="5">
    <source>
        <dbReference type="EMBL" id="SJZ70704.1"/>
    </source>
</evidence>
<evidence type="ECO:0000259" key="4">
    <source>
        <dbReference type="Pfam" id="PF14821"/>
    </source>
</evidence>
<name>A0A1T4MV32_TREPO</name>
<accession>A0A1T4MV32</accession>
<comment type="cofactor">
    <cofactor evidence="1">
        <name>pyridoxal 5'-phosphate</name>
        <dbReference type="ChEBI" id="CHEBI:597326"/>
    </cofactor>
</comment>
<keyword evidence="2" id="KW-0663">Pyridoxal phosphate</keyword>
<sequence length="434" mass="48066">MKFTSTRNKSLSVGFSQAVLNCMPDDGGLYVPFETEDLRRWILYTDENTSFSSLAGSLTSAFIKDEFSPIICETIATRAFPFSPEIKQLDENLFLLELFHGPTGIHRDFGISFLVSCLETILQLKGEKATFLDVSTGELGASLAYALRGKKNIRAVLVYPKGTVTGLSDEDFYWNGGNIYPVEVDGTEKECHDIVRAVFAEKQFVLKNALTVANTANIGRLLPQAFFYPFAFSRIKNKVNSSIFYALAPGNYSNVAAGLYAWQFALPLNGFILPATDSLTIDPVGNPILLDSVVPLAKRIAADPSEPSNIERLEDIFSANSLMMKHFLYPYAISDDDVNDAAKELFLKYKVYADRHTARAYAASVLHGKANSGEPYATVLVARDSPSLSEEFVRHTVGEVPEMRESVRNSLKAVDLNRECVSSPEELKRIIETL</sequence>
<dbReference type="AlphaFoldDB" id="A0A1T4MV32"/>
<proteinExistence type="predicted"/>
<dbReference type="STRING" id="261392.SAMN02745149_02100"/>
<evidence type="ECO:0000313" key="6">
    <source>
        <dbReference type="Proteomes" id="UP000190423"/>
    </source>
</evidence>
<dbReference type="EMBL" id="FUWG01000017">
    <property type="protein sequence ID" value="SJZ70704.1"/>
    <property type="molecule type" value="Genomic_DNA"/>
</dbReference>
<reference evidence="5 6" key="1">
    <citation type="submission" date="2017-02" db="EMBL/GenBank/DDBJ databases">
        <authorList>
            <person name="Peterson S.W."/>
        </authorList>
    </citation>
    <scope>NUCLEOTIDE SEQUENCE [LARGE SCALE GENOMIC DNA]</scope>
    <source>
        <strain evidence="5 6">ATCC BAA-908</strain>
    </source>
</reference>
<dbReference type="Pfam" id="PF14821">
    <property type="entry name" value="Thr_synth_N"/>
    <property type="match status" value="1"/>
</dbReference>
<dbReference type="InterPro" id="IPR051166">
    <property type="entry name" value="Threonine_Synthase"/>
</dbReference>
<organism evidence="5 6">
    <name type="scientific">Treponema porcinum</name>
    <dbReference type="NCBI Taxonomy" id="261392"/>
    <lineage>
        <taxon>Bacteria</taxon>
        <taxon>Pseudomonadati</taxon>
        <taxon>Spirochaetota</taxon>
        <taxon>Spirochaetia</taxon>
        <taxon>Spirochaetales</taxon>
        <taxon>Treponemataceae</taxon>
        <taxon>Treponema</taxon>
    </lineage>
</organism>
<dbReference type="PANTHER" id="PTHR42690">
    <property type="entry name" value="THREONINE SYNTHASE FAMILY MEMBER"/>
    <property type="match status" value="1"/>
</dbReference>
<dbReference type="SUPFAM" id="SSF53686">
    <property type="entry name" value="Tryptophan synthase beta subunit-like PLP-dependent enzymes"/>
    <property type="match status" value="1"/>
</dbReference>
<keyword evidence="6" id="KW-1185">Reference proteome</keyword>
<dbReference type="OrthoDB" id="9763107at2"/>
<dbReference type="GeneID" id="78317371"/>
<dbReference type="Proteomes" id="UP000190423">
    <property type="component" value="Unassembled WGS sequence"/>
</dbReference>
<feature type="domain" description="Threonine synthase N-terminal" evidence="4">
    <location>
        <begin position="2"/>
        <end position="79"/>
    </location>
</feature>
<dbReference type="InterPro" id="IPR001926">
    <property type="entry name" value="TrpB-like_PALP"/>
</dbReference>
<protein>
    <submittedName>
        <fullName evidence="5">Threonine synthase</fullName>
    </submittedName>
</protein>
<feature type="domain" description="Tryptophan synthase beta chain-like PALP" evidence="3">
    <location>
        <begin position="87"/>
        <end position="379"/>
    </location>
</feature>
<gene>
    <name evidence="5" type="ORF">SAMN02745149_02100</name>
</gene>